<sequence>MDKEICEWVLEFLVCHPRVSDGAVKLALSMLPLPDKDFLRKSMVLRSIQSEIYEASISEKLLEYIEVVEEIDRNTGKPILESMKEAYRAVAVECCVRYIHGARPAKLGKFAEAVRRIWTGRIRVMERSAIRSGLLTPELLKWGHRIETAVGNGTECLNLMMINTRADAFRAVEGYVTDAFQKMGPSFLETIAARENISSADDKAESAGQADAQVSRQERSIPLEDGEEIGFSDHRAESDSDARVSQQDQSIPLEHGEGVQIGRQVKEPVEMHELHRSKQPPRHKRKATGPSLRSTGDATDESLRTVYDFIPSPDVNKVQAALRNSSSELQQVVEDPLPDALRVARSFGSADPDDLPQEQTGKVATTKDADNNGEVNPPILEEHCPNRVPNHQTAVQKPTLMERKSSARTDEWEDSLEDPIEESTSDAERPMLSSRKRRAVSPLRIPRVTRLSVRRIKKKWSAEEEDALRRGVQRFGKGNWKVILHAYSNIFDGRTEVDLKDKWRNITR</sequence>
<reference evidence="2" key="1">
    <citation type="journal article" date="2023" name="Front. Plant Sci.">
        <title>Chromosomal-level genome assembly of Melastoma candidum provides insights into trichome evolution.</title>
        <authorList>
            <person name="Zhong Y."/>
            <person name="Wu W."/>
            <person name="Sun C."/>
            <person name="Zou P."/>
            <person name="Liu Y."/>
            <person name="Dai S."/>
            <person name="Zhou R."/>
        </authorList>
    </citation>
    <scope>NUCLEOTIDE SEQUENCE [LARGE SCALE GENOMIC DNA]</scope>
</reference>
<dbReference type="EMBL" id="CM042884">
    <property type="protein sequence ID" value="KAI4369001.1"/>
    <property type="molecule type" value="Genomic_DNA"/>
</dbReference>
<comment type="caution">
    <text evidence="1">The sequence shown here is derived from an EMBL/GenBank/DDBJ whole genome shotgun (WGS) entry which is preliminary data.</text>
</comment>
<evidence type="ECO:0000313" key="1">
    <source>
        <dbReference type="EMBL" id="KAI4369001.1"/>
    </source>
</evidence>
<proteinExistence type="predicted"/>
<gene>
    <name evidence="1" type="ORF">MLD38_017496</name>
</gene>
<evidence type="ECO:0000313" key="2">
    <source>
        <dbReference type="Proteomes" id="UP001057402"/>
    </source>
</evidence>
<organism evidence="1 2">
    <name type="scientific">Melastoma candidum</name>
    <dbReference type="NCBI Taxonomy" id="119954"/>
    <lineage>
        <taxon>Eukaryota</taxon>
        <taxon>Viridiplantae</taxon>
        <taxon>Streptophyta</taxon>
        <taxon>Embryophyta</taxon>
        <taxon>Tracheophyta</taxon>
        <taxon>Spermatophyta</taxon>
        <taxon>Magnoliopsida</taxon>
        <taxon>eudicotyledons</taxon>
        <taxon>Gunneridae</taxon>
        <taxon>Pentapetalae</taxon>
        <taxon>rosids</taxon>
        <taxon>malvids</taxon>
        <taxon>Myrtales</taxon>
        <taxon>Melastomataceae</taxon>
        <taxon>Melastomatoideae</taxon>
        <taxon>Melastomateae</taxon>
        <taxon>Melastoma</taxon>
    </lineage>
</organism>
<protein>
    <submittedName>
        <fullName evidence="1">Uncharacterized protein</fullName>
    </submittedName>
</protein>
<name>A0ACB9QQ08_9MYRT</name>
<dbReference type="Proteomes" id="UP001057402">
    <property type="component" value="Chromosome 5"/>
</dbReference>
<keyword evidence="2" id="KW-1185">Reference proteome</keyword>
<accession>A0ACB9QQ08</accession>